<evidence type="ECO:0000313" key="1">
    <source>
        <dbReference type="EMBL" id="KAG8372288.1"/>
    </source>
</evidence>
<evidence type="ECO:0008006" key="3">
    <source>
        <dbReference type="Google" id="ProtNLM"/>
    </source>
</evidence>
<dbReference type="AlphaFoldDB" id="A0AAV6WQ23"/>
<dbReference type="Proteomes" id="UP000826271">
    <property type="component" value="Unassembled WGS sequence"/>
</dbReference>
<evidence type="ECO:0000313" key="2">
    <source>
        <dbReference type="Proteomes" id="UP000826271"/>
    </source>
</evidence>
<sequence>MECALRITHSSMGSLPKIDRHFRGNSRFFPKIGYEIHRNGAVLLSSSSFSTRAAATNVHRLSSNESKFCYDKPIPEEIIEKPDGLSLDEKNVGESPRCASCQTKGAILCTTCSGSGLYVESILESQGIIVVVEQGILCVQNVVAGVTFDLSDIYKVCFFIIPVASSDVKS</sequence>
<keyword evidence="2" id="KW-1185">Reference proteome</keyword>
<proteinExistence type="predicted"/>
<name>A0AAV6WQ23_9LAMI</name>
<reference evidence="1" key="1">
    <citation type="submission" date="2019-10" db="EMBL/GenBank/DDBJ databases">
        <authorList>
            <person name="Zhang R."/>
            <person name="Pan Y."/>
            <person name="Wang J."/>
            <person name="Ma R."/>
            <person name="Yu S."/>
        </authorList>
    </citation>
    <scope>NUCLEOTIDE SEQUENCE</scope>
    <source>
        <strain evidence="1">LA-IB0</strain>
        <tissue evidence="1">Leaf</tissue>
    </source>
</reference>
<accession>A0AAV6WQ23</accession>
<dbReference type="EMBL" id="WHWC01000012">
    <property type="protein sequence ID" value="KAG8372288.1"/>
    <property type="molecule type" value="Genomic_DNA"/>
</dbReference>
<comment type="caution">
    <text evidence="1">The sequence shown here is derived from an EMBL/GenBank/DDBJ whole genome shotgun (WGS) entry which is preliminary data.</text>
</comment>
<protein>
    <recommendedName>
        <fullName evidence="3">DnaJ/Hsp40 cysteine-rich domain superfamily protein</fullName>
    </recommendedName>
</protein>
<organism evidence="1 2">
    <name type="scientific">Buddleja alternifolia</name>
    <dbReference type="NCBI Taxonomy" id="168488"/>
    <lineage>
        <taxon>Eukaryota</taxon>
        <taxon>Viridiplantae</taxon>
        <taxon>Streptophyta</taxon>
        <taxon>Embryophyta</taxon>
        <taxon>Tracheophyta</taxon>
        <taxon>Spermatophyta</taxon>
        <taxon>Magnoliopsida</taxon>
        <taxon>eudicotyledons</taxon>
        <taxon>Gunneridae</taxon>
        <taxon>Pentapetalae</taxon>
        <taxon>asterids</taxon>
        <taxon>lamiids</taxon>
        <taxon>Lamiales</taxon>
        <taxon>Scrophulariaceae</taxon>
        <taxon>Buddlejeae</taxon>
        <taxon>Buddleja</taxon>
    </lineage>
</organism>
<gene>
    <name evidence="1" type="ORF">BUALT_Bualt12G0050700</name>
</gene>